<comment type="caution">
    <text evidence="4">The sequence shown here is derived from an EMBL/GenBank/DDBJ whole genome shotgun (WGS) entry which is preliminary data.</text>
</comment>
<dbReference type="SUPFAM" id="SSF55729">
    <property type="entry name" value="Acyl-CoA N-acyltransferases (Nat)"/>
    <property type="match status" value="1"/>
</dbReference>
<keyword evidence="1" id="KW-0808">Transferase</keyword>
<evidence type="ECO:0000313" key="4">
    <source>
        <dbReference type="EMBL" id="OOY13541.1"/>
    </source>
</evidence>
<accession>A0ABX3MPR5</accession>
<evidence type="ECO:0000256" key="2">
    <source>
        <dbReference type="ARBA" id="ARBA00023315"/>
    </source>
</evidence>
<protein>
    <submittedName>
        <fullName evidence="4">Ribosomal-protein-alanine acetyltransferase</fullName>
    </submittedName>
</protein>
<dbReference type="EMBL" id="MPZS01000001">
    <property type="protein sequence ID" value="OOY13541.1"/>
    <property type="molecule type" value="Genomic_DNA"/>
</dbReference>
<evidence type="ECO:0000259" key="3">
    <source>
        <dbReference type="PROSITE" id="PS51186"/>
    </source>
</evidence>
<evidence type="ECO:0000256" key="1">
    <source>
        <dbReference type="ARBA" id="ARBA00022679"/>
    </source>
</evidence>
<dbReference type="InterPro" id="IPR050832">
    <property type="entry name" value="Bact_Acetyltransf"/>
</dbReference>
<dbReference type="InterPro" id="IPR000182">
    <property type="entry name" value="GNAT_dom"/>
</dbReference>
<feature type="domain" description="N-acetyltransferase" evidence="3">
    <location>
        <begin position="1"/>
        <end position="137"/>
    </location>
</feature>
<dbReference type="InterPro" id="IPR016181">
    <property type="entry name" value="Acyl_CoA_acyltransferase"/>
</dbReference>
<keyword evidence="5" id="KW-1185">Reference proteome</keyword>
<dbReference type="PANTHER" id="PTHR43877">
    <property type="entry name" value="AMINOALKYLPHOSPHONATE N-ACETYLTRANSFERASE-RELATED-RELATED"/>
    <property type="match status" value="1"/>
</dbReference>
<proteinExistence type="predicted"/>
<dbReference type="Pfam" id="PF00583">
    <property type="entry name" value="Acetyltransf_1"/>
    <property type="match status" value="1"/>
</dbReference>
<organism evidence="4 5">
    <name type="scientific">Thioclava marina</name>
    <dbReference type="NCBI Taxonomy" id="1915077"/>
    <lineage>
        <taxon>Bacteria</taxon>
        <taxon>Pseudomonadati</taxon>
        <taxon>Pseudomonadota</taxon>
        <taxon>Alphaproteobacteria</taxon>
        <taxon>Rhodobacterales</taxon>
        <taxon>Paracoccaceae</taxon>
        <taxon>Thioclava</taxon>
    </lineage>
</organism>
<dbReference type="PROSITE" id="PS51186">
    <property type="entry name" value="GNAT"/>
    <property type="match status" value="1"/>
</dbReference>
<keyword evidence="2" id="KW-0012">Acyltransferase</keyword>
<evidence type="ECO:0000313" key="5">
    <source>
        <dbReference type="Proteomes" id="UP000242224"/>
    </source>
</evidence>
<gene>
    <name evidence="4" type="ORF">BMG00_07170</name>
</gene>
<dbReference type="Gene3D" id="3.40.630.30">
    <property type="match status" value="1"/>
</dbReference>
<dbReference type="Proteomes" id="UP000242224">
    <property type="component" value="Unassembled WGS sequence"/>
</dbReference>
<reference evidence="4 5" key="1">
    <citation type="submission" date="2016-11" db="EMBL/GenBank/DDBJ databases">
        <title>A multilocus sequence analysis scheme for characterization of bacteria in the genus Thioclava.</title>
        <authorList>
            <person name="Liu Y."/>
            <person name="Shao Z."/>
        </authorList>
    </citation>
    <scope>NUCLEOTIDE SEQUENCE [LARGE SCALE GENOMIC DNA]</scope>
    <source>
        <strain evidence="4 5">11.10-0-13</strain>
    </source>
</reference>
<name>A0ABX3MPR5_9RHOB</name>
<sequence>MKREALAALHRACFTTPRPWSEEEFAELLKSPGVFLLEETHGFLLGRVIAGEAELLTLAVAPDARRRGVGRRLVDGFAEAARARDAVNAFLEVAADNAGARALYAATGWTESGCRKGYYRAPDGSRIDALVLNLPLGDQTA</sequence>
<dbReference type="RefSeq" id="WP_078573767.1">
    <property type="nucleotide sequence ID" value="NZ_MPZS01000001.1"/>
</dbReference>